<accession>A0A1J7GT36</accession>
<evidence type="ECO:0000256" key="1">
    <source>
        <dbReference type="SAM" id="MobiDB-lite"/>
    </source>
</evidence>
<organism evidence="2 3">
    <name type="scientific">Lupinus angustifolius</name>
    <name type="common">Narrow-leaved blue lupine</name>
    <dbReference type="NCBI Taxonomy" id="3871"/>
    <lineage>
        <taxon>Eukaryota</taxon>
        <taxon>Viridiplantae</taxon>
        <taxon>Streptophyta</taxon>
        <taxon>Embryophyta</taxon>
        <taxon>Tracheophyta</taxon>
        <taxon>Spermatophyta</taxon>
        <taxon>Magnoliopsida</taxon>
        <taxon>eudicotyledons</taxon>
        <taxon>Gunneridae</taxon>
        <taxon>Pentapetalae</taxon>
        <taxon>rosids</taxon>
        <taxon>fabids</taxon>
        <taxon>Fabales</taxon>
        <taxon>Fabaceae</taxon>
        <taxon>Papilionoideae</taxon>
        <taxon>50 kb inversion clade</taxon>
        <taxon>genistoids sensu lato</taxon>
        <taxon>core genistoids</taxon>
        <taxon>Genisteae</taxon>
        <taxon>Lupinus</taxon>
    </lineage>
</organism>
<reference evidence="2 3" key="1">
    <citation type="journal article" date="2017" name="Plant Biotechnol. J.">
        <title>A comprehensive draft genome sequence for lupin (Lupinus angustifolius), an emerging health food: insights into plant-microbe interactions and legume evolution.</title>
        <authorList>
            <person name="Hane J.K."/>
            <person name="Ming Y."/>
            <person name="Kamphuis L.G."/>
            <person name="Nelson M.N."/>
            <person name="Garg G."/>
            <person name="Atkins C.A."/>
            <person name="Bayer P.E."/>
            <person name="Bravo A."/>
            <person name="Bringans S."/>
            <person name="Cannon S."/>
            <person name="Edwards D."/>
            <person name="Foley R."/>
            <person name="Gao L.L."/>
            <person name="Harrison M.J."/>
            <person name="Huang W."/>
            <person name="Hurgobin B."/>
            <person name="Li S."/>
            <person name="Liu C.W."/>
            <person name="McGrath A."/>
            <person name="Morahan G."/>
            <person name="Murray J."/>
            <person name="Weller J."/>
            <person name="Jian J."/>
            <person name="Singh K.B."/>
        </authorList>
    </citation>
    <scope>NUCLEOTIDE SEQUENCE [LARGE SCALE GENOMIC DNA]</scope>
    <source>
        <strain evidence="3">cv. Tanjil</strain>
        <tissue evidence="2">Whole plant</tissue>
    </source>
</reference>
<feature type="compositionally biased region" description="Polar residues" evidence="1">
    <location>
        <begin position="99"/>
        <end position="116"/>
    </location>
</feature>
<dbReference type="EMBL" id="CM007370">
    <property type="protein sequence ID" value="OIW03720.1"/>
    <property type="molecule type" value="Genomic_DNA"/>
</dbReference>
<name>A0A1J7GT36_LUPAN</name>
<sequence>MAVDLQHNRDTSQFQYHDVLSHSQHHNNNNSNKGSYLGALLRSTEVQKKDSEEDLIAELSLHMDRLMLQEDDKFDFSTNDSHNLELSWDLIGSPQSTVWSTLGSNQGSSEGSTSQEPSPPVTPSWKSTHEMMKLEENGNSKYHQIQTLKTNKSNIDLSSHKSLVQEQIRAIELSKVKQDQHVVPLMQKQSAHGESEIQISIKKSEKKEKVVGNGRNSYRPPRPAPLALKHILNQQQNGSGMRAIFIGGSGSTSVGTGVFFPRSGTTNLPSQSITKKQGKGCATVLIPSRVVQALQLHFNQMSTTSKSKSGAFPPLHDVLVNDMGGIYSFQKQQSEEMPENIMQNETILPQEWTY</sequence>
<gene>
    <name evidence="2" type="ORF">TanjilG_29755</name>
</gene>
<dbReference type="AlphaFoldDB" id="A0A1J7GT36"/>
<dbReference type="Gramene" id="OIW03720">
    <property type="protein sequence ID" value="OIW03720"/>
    <property type="gene ID" value="TanjilG_29755"/>
</dbReference>
<protein>
    <submittedName>
        <fullName evidence="2">Uncharacterized protein</fullName>
    </submittedName>
</protein>
<dbReference type="PANTHER" id="PTHR33356:SF16">
    <property type="entry name" value="G PATCH DOMAIN PROTEIN"/>
    <property type="match status" value="1"/>
</dbReference>
<proteinExistence type="predicted"/>
<dbReference type="Proteomes" id="UP000188354">
    <property type="component" value="Chromosome LG10"/>
</dbReference>
<dbReference type="STRING" id="3871.A0A1J7GT36"/>
<dbReference type="KEGG" id="lang:109358756"/>
<dbReference type="OMA" id="TRQMTHY"/>
<keyword evidence="3" id="KW-1185">Reference proteome</keyword>
<feature type="region of interest" description="Disordered" evidence="1">
    <location>
        <begin position="99"/>
        <end position="126"/>
    </location>
</feature>
<dbReference type="PANTHER" id="PTHR33356">
    <property type="entry name" value="TIP41-LIKE PROTEIN"/>
    <property type="match status" value="1"/>
</dbReference>
<evidence type="ECO:0000313" key="2">
    <source>
        <dbReference type="EMBL" id="OIW03720.1"/>
    </source>
</evidence>
<dbReference type="OrthoDB" id="1709562at2759"/>
<evidence type="ECO:0000313" key="3">
    <source>
        <dbReference type="Proteomes" id="UP000188354"/>
    </source>
</evidence>